<dbReference type="AlphaFoldDB" id="A0A834GAT2"/>
<evidence type="ECO:0000313" key="2">
    <source>
        <dbReference type="EMBL" id="KAF7112280.1"/>
    </source>
</evidence>
<dbReference type="EMBL" id="WJXA01000542">
    <property type="protein sequence ID" value="KAF7112280.1"/>
    <property type="molecule type" value="Genomic_DNA"/>
</dbReference>
<dbReference type="Proteomes" id="UP000626092">
    <property type="component" value="Unassembled WGS sequence"/>
</dbReference>
<name>A0A834GAT2_RHOSS</name>
<sequence>MLDLAVLLSRCGYWAVFWIGGGCIGVACVMVSLILLGSAVGIIRIPILNAGTMQSLMGPKFMELLAVTLLNASAGMKYINTEAANYWTSNRILDGSLSDPQVPLTEACL</sequence>
<dbReference type="EMBL" id="WJXA01000010">
    <property type="protein sequence ID" value="KAF7129866.1"/>
    <property type="molecule type" value="Genomic_DNA"/>
</dbReference>
<reference evidence="3" key="1">
    <citation type="submission" date="2019-11" db="EMBL/GenBank/DDBJ databases">
        <authorList>
            <person name="Liu Y."/>
            <person name="Hou J."/>
            <person name="Li T.-Q."/>
            <person name="Guan C.-H."/>
            <person name="Wu X."/>
            <person name="Wu H.-Z."/>
            <person name="Ling F."/>
            <person name="Zhang R."/>
            <person name="Shi X.-G."/>
            <person name="Ren J.-P."/>
            <person name="Chen E.-F."/>
            <person name="Sun J.-M."/>
        </authorList>
    </citation>
    <scope>NUCLEOTIDE SEQUENCE</scope>
    <source>
        <strain evidence="3">Adult_tree_wgs_1</strain>
        <tissue evidence="3">Leaves</tissue>
    </source>
</reference>
<comment type="caution">
    <text evidence="3">The sequence shown here is derived from an EMBL/GenBank/DDBJ whole genome shotgun (WGS) entry which is preliminary data.</text>
</comment>
<evidence type="ECO:0000256" key="1">
    <source>
        <dbReference type="SAM" id="Phobius"/>
    </source>
</evidence>
<evidence type="ECO:0000313" key="3">
    <source>
        <dbReference type="EMBL" id="KAF7129866.1"/>
    </source>
</evidence>
<protein>
    <submittedName>
        <fullName evidence="3">Uncharacterized protein</fullName>
    </submittedName>
</protein>
<gene>
    <name evidence="3" type="ORF">RHSIM_Rhsim10G0160700</name>
    <name evidence="2" type="ORF">RHSIM_RhsimUnG0245100</name>
</gene>
<organism evidence="3 4">
    <name type="scientific">Rhododendron simsii</name>
    <name type="common">Sims's rhododendron</name>
    <dbReference type="NCBI Taxonomy" id="118357"/>
    <lineage>
        <taxon>Eukaryota</taxon>
        <taxon>Viridiplantae</taxon>
        <taxon>Streptophyta</taxon>
        <taxon>Embryophyta</taxon>
        <taxon>Tracheophyta</taxon>
        <taxon>Spermatophyta</taxon>
        <taxon>Magnoliopsida</taxon>
        <taxon>eudicotyledons</taxon>
        <taxon>Gunneridae</taxon>
        <taxon>Pentapetalae</taxon>
        <taxon>asterids</taxon>
        <taxon>Ericales</taxon>
        <taxon>Ericaceae</taxon>
        <taxon>Ericoideae</taxon>
        <taxon>Rhodoreae</taxon>
        <taxon>Rhododendron</taxon>
    </lineage>
</organism>
<keyword evidence="4" id="KW-1185">Reference proteome</keyword>
<keyword evidence="1" id="KW-1133">Transmembrane helix</keyword>
<keyword evidence="1" id="KW-0812">Transmembrane</keyword>
<accession>A0A834GAT2</accession>
<evidence type="ECO:0000313" key="4">
    <source>
        <dbReference type="Proteomes" id="UP000626092"/>
    </source>
</evidence>
<keyword evidence="1" id="KW-0472">Membrane</keyword>
<feature type="transmembrane region" description="Helical" evidence="1">
    <location>
        <begin position="12"/>
        <end position="36"/>
    </location>
</feature>
<proteinExistence type="predicted"/>